<evidence type="ECO:0000313" key="3">
    <source>
        <dbReference type="Proteomes" id="UP001302126"/>
    </source>
</evidence>
<comment type="caution">
    <text evidence="2">The sequence shown here is derived from an EMBL/GenBank/DDBJ whole genome shotgun (WGS) entry which is preliminary data.</text>
</comment>
<feature type="compositionally biased region" description="Polar residues" evidence="1">
    <location>
        <begin position="295"/>
        <end position="306"/>
    </location>
</feature>
<protein>
    <recommendedName>
        <fullName evidence="4">AMP-activated protein kinase glycogen-binding domain-containing protein</fullName>
    </recommendedName>
</protein>
<feature type="compositionally biased region" description="Acidic residues" evidence="1">
    <location>
        <begin position="307"/>
        <end position="320"/>
    </location>
</feature>
<feature type="compositionally biased region" description="Basic and acidic residues" evidence="1">
    <location>
        <begin position="245"/>
        <end position="259"/>
    </location>
</feature>
<gene>
    <name evidence="2" type="ORF">QBC35DRAFT_378029</name>
</gene>
<dbReference type="InterPro" id="IPR013783">
    <property type="entry name" value="Ig-like_fold"/>
</dbReference>
<reference evidence="2" key="1">
    <citation type="journal article" date="2023" name="Mol. Phylogenet. Evol.">
        <title>Genome-scale phylogeny and comparative genomics of the fungal order Sordariales.</title>
        <authorList>
            <person name="Hensen N."/>
            <person name="Bonometti L."/>
            <person name="Westerberg I."/>
            <person name="Brannstrom I.O."/>
            <person name="Guillou S."/>
            <person name="Cros-Aarteil S."/>
            <person name="Calhoun S."/>
            <person name="Haridas S."/>
            <person name="Kuo A."/>
            <person name="Mondo S."/>
            <person name="Pangilinan J."/>
            <person name="Riley R."/>
            <person name="LaButti K."/>
            <person name="Andreopoulos B."/>
            <person name="Lipzen A."/>
            <person name="Chen C."/>
            <person name="Yan M."/>
            <person name="Daum C."/>
            <person name="Ng V."/>
            <person name="Clum A."/>
            <person name="Steindorff A."/>
            <person name="Ohm R.A."/>
            <person name="Martin F."/>
            <person name="Silar P."/>
            <person name="Natvig D.O."/>
            <person name="Lalanne C."/>
            <person name="Gautier V."/>
            <person name="Ament-Velasquez S.L."/>
            <person name="Kruys A."/>
            <person name="Hutchinson M.I."/>
            <person name="Powell A.J."/>
            <person name="Barry K."/>
            <person name="Miller A.N."/>
            <person name="Grigoriev I.V."/>
            <person name="Debuchy R."/>
            <person name="Gladieux P."/>
            <person name="Hiltunen Thoren M."/>
            <person name="Johannesson H."/>
        </authorList>
    </citation>
    <scope>NUCLEOTIDE SEQUENCE</scope>
    <source>
        <strain evidence="2">PSN309</strain>
    </source>
</reference>
<accession>A0AAN7AIW6</accession>
<feature type="region of interest" description="Disordered" evidence="1">
    <location>
        <begin position="144"/>
        <end position="163"/>
    </location>
</feature>
<evidence type="ECO:0000256" key="1">
    <source>
        <dbReference type="SAM" id="MobiDB-lite"/>
    </source>
</evidence>
<dbReference type="Proteomes" id="UP001302126">
    <property type="component" value="Unassembled WGS sequence"/>
</dbReference>
<sequence length="530" mass="57481">MTSDEISAEITYQKPGTQPPIFVAGTFSDPPWHPYEMDYVLREDGEHLFRKEVYGKPGSEVQYKFRIGEGDWWDLQQGAPTEIRLARSDAGTPEPAKVAAESESIRNEQIGLERSGAGTPETAKVAAEVADSAELLHEDVPEHGGIHVDISPEPVKPSGTPLRSILLASPPLEESQPFSPSEEPEAYLEHKPPLFAHELAGVPSPDGEIREPELEEEHYHADRSPIEDIDPDEVDLNDPTLERFPSNREEIIEKVRKLETSLTEDQPSFEGAPPSPNTPAVPRQPLKHLDVLKSSHGSAVSLQSISEAEEPEEPVTEDDAATQPAIVFTNTLKPKPGPLTLDESHEDEGISLKDSVSPRTAAPPPAATMVAPEDTPSAREAEPVSETETTPTEQQRDANGADNKEPSAPEEQAAPAPEVAAPDQFDDVGRAGKGSPEVQITGDSSAEPSARATGADVDGEPQQARKRTTQPAEDVQTATSPVSTRSTETTGAIQPHRAEGWFRAFFRVLFVDWIGGFISKMYGGTRRNTT</sequence>
<feature type="region of interest" description="Disordered" evidence="1">
    <location>
        <begin position="197"/>
        <end position="492"/>
    </location>
</feature>
<feature type="compositionally biased region" description="Basic and acidic residues" evidence="1">
    <location>
        <begin position="207"/>
        <end position="226"/>
    </location>
</feature>
<dbReference type="EMBL" id="MU864366">
    <property type="protein sequence ID" value="KAK4190341.1"/>
    <property type="molecule type" value="Genomic_DNA"/>
</dbReference>
<feature type="compositionally biased region" description="Polar residues" evidence="1">
    <location>
        <begin position="476"/>
        <end position="492"/>
    </location>
</feature>
<proteinExistence type="predicted"/>
<evidence type="ECO:0008006" key="4">
    <source>
        <dbReference type="Google" id="ProtNLM"/>
    </source>
</evidence>
<reference evidence="2" key="2">
    <citation type="submission" date="2023-05" db="EMBL/GenBank/DDBJ databases">
        <authorList>
            <consortium name="Lawrence Berkeley National Laboratory"/>
            <person name="Steindorff A."/>
            <person name="Hensen N."/>
            <person name="Bonometti L."/>
            <person name="Westerberg I."/>
            <person name="Brannstrom I.O."/>
            <person name="Guillou S."/>
            <person name="Cros-Aarteil S."/>
            <person name="Calhoun S."/>
            <person name="Haridas S."/>
            <person name="Kuo A."/>
            <person name="Mondo S."/>
            <person name="Pangilinan J."/>
            <person name="Riley R."/>
            <person name="Labutti K."/>
            <person name="Andreopoulos B."/>
            <person name="Lipzen A."/>
            <person name="Chen C."/>
            <person name="Yanf M."/>
            <person name="Daum C."/>
            <person name="Ng V."/>
            <person name="Clum A."/>
            <person name="Ohm R."/>
            <person name="Martin F."/>
            <person name="Silar P."/>
            <person name="Natvig D."/>
            <person name="Lalanne C."/>
            <person name="Gautier V."/>
            <person name="Ament-Velasquez S.L."/>
            <person name="Kruys A."/>
            <person name="Hutchinson M.I."/>
            <person name="Powell A.J."/>
            <person name="Barry K."/>
            <person name="Miller A.N."/>
            <person name="Grigoriev I.V."/>
            <person name="Debuchy R."/>
            <person name="Gladieux P."/>
            <person name="Thoren M.H."/>
            <person name="Johannesson H."/>
        </authorList>
    </citation>
    <scope>NUCLEOTIDE SEQUENCE</scope>
    <source>
        <strain evidence="2">PSN309</strain>
    </source>
</reference>
<keyword evidence="3" id="KW-1185">Reference proteome</keyword>
<dbReference type="CDD" id="cd02859">
    <property type="entry name" value="E_set_AMPKbeta_like_N"/>
    <property type="match status" value="1"/>
</dbReference>
<organism evidence="2 3">
    <name type="scientific">Podospora australis</name>
    <dbReference type="NCBI Taxonomy" id="1536484"/>
    <lineage>
        <taxon>Eukaryota</taxon>
        <taxon>Fungi</taxon>
        <taxon>Dikarya</taxon>
        <taxon>Ascomycota</taxon>
        <taxon>Pezizomycotina</taxon>
        <taxon>Sordariomycetes</taxon>
        <taxon>Sordariomycetidae</taxon>
        <taxon>Sordariales</taxon>
        <taxon>Podosporaceae</taxon>
        <taxon>Podospora</taxon>
    </lineage>
</organism>
<name>A0AAN7AIW6_9PEZI</name>
<evidence type="ECO:0000313" key="2">
    <source>
        <dbReference type="EMBL" id="KAK4190341.1"/>
    </source>
</evidence>
<dbReference type="Gene3D" id="2.60.40.10">
    <property type="entry name" value="Immunoglobulins"/>
    <property type="match status" value="1"/>
</dbReference>
<feature type="compositionally biased region" description="Low complexity" evidence="1">
    <location>
        <begin position="409"/>
        <end position="422"/>
    </location>
</feature>
<feature type="compositionally biased region" description="Low complexity" evidence="1">
    <location>
        <begin position="384"/>
        <end position="393"/>
    </location>
</feature>
<feature type="compositionally biased region" description="Acidic residues" evidence="1">
    <location>
        <begin position="227"/>
        <end position="236"/>
    </location>
</feature>
<dbReference type="AlphaFoldDB" id="A0AAN7AIW6"/>